<evidence type="ECO:0000256" key="7">
    <source>
        <dbReference type="SAM" id="Phobius"/>
    </source>
</evidence>
<feature type="transmembrane region" description="Helical" evidence="7">
    <location>
        <begin position="50"/>
        <end position="71"/>
    </location>
</feature>
<proteinExistence type="predicted"/>
<protein>
    <submittedName>
        <fullName evidence="10">ATP-binding cassette domain-containing protein</fullName>
    </submittedName>
</protein>
<dbReference type="PROSITE" id="PS50893">
    <property type="entry name" value="ABC_TRANSPORTER_2"/>
    <property type="match status" value="1"/>
</dbReference>
<dbReference type="PANTHER" id="PTHR24221:SF654">
    <property type="entry name" value="ATP-BINDING CASSETTE SUB-FAMILY B MEMBER 6"/>
    <property type="match status" value="1"/>
</dbReference>
<evidence type="ECO:0000256" key="5">
    <source>
        <dbReference type="ARBA" id="ARBA00022989"/>
    </source>
</evidence>
<feature type="domain" description="ABC transmembrane type-1" evidence="9">
    <location>
        <begin position="21"/>
        <end position="300"/>
    </location>
</feature>
<evidence type="ECO:0000256" key="3">
    <source>
        <dbReference type="ARBA" id="ARBA00022741"/>
    </source>
</evidence>
<dbReference type="InterPro" id="IPR036640">
    <property type="entry name" value="ABC1_TM_sf"/>
</dbReference>
<dbReference type="EMBL" id="JAUFRC010000001">
    <property type="protein sequence ID" value="MDN3712375.1"/>
    <property type="molecule type" value="Genomic_DNA"/>
</dbReference>
<dbReference type="PROSITE" id="PS00211">
    <property type="entry name" value="ABC_TRANSPORTER_1"/>
    <property type="match status" value="1"/>
</dbReference>
<feature type="transmembrane region" description="Helical" evidence="7">
    <location>
        <begin position="239"/>
        <end position="265"/>
    </location>
</feature>
<reference evidence="11" key="1">
    <citation type="journal article" date="2019" name="Int. J. Syst. Evol. Microbiol.">
        <title>The Global Catalogue of Microorganisms (GCM) 10K type strain sequencing project: providing services to taxonomists for standard genome sequencing and annotation.</title>
        <authorList>
            <consortium name="The Broad Institute Genomics Platform"/>
            <consortium name="The Broad Institute Genome Sequencing Center for Infectious Disease"/>
            <person name="Wu L."/>
            <person name="Ma J."/>
        </authorList>
    </citation>
    <scope>NUCLEOTIDE SEQUENCE [LARGE SCALE GENOMIC DNA]</scope>
    <source>
        <strain evidence="11">CECT 8482</strain>
    </source>
</reference>
<dbReference type="CDD" id="cd18584">
    <property type="entry name" value="ABC_6TM_AarD_CydD"/>
    <property type="match status" value="1"/>
</dbReference>
<sequence length="513" mass="53401">MTRAVDLLGPERAGLRRAARLAVVAGLLWLPMAWLAAQALAGMIRGDMPAAWPIAGFAVLWGLQAALTHLADARAQDLALAALGRVRGEVLARAHRQARLPSAGGFASLIGDQLEMLRPFAARFLTVEMRVRVLPLAIVAAAFSVSWVAGLVLLVTGPVIPVFMALIGQAAERVSRAQLHEMGTMSSELAERVAALPDIRLLGTRAVLVAGFDAAAGRLRQRTMRVLGIAFLSSTVLELFAAIGVAMLAIYCGFSLLGVIGFGMWGAPMTPEQGLFLLLLAPEFFQPLRDLATVWHARAAADALALGLEEDARTGAASGEILGTGACMAPLTGVLALRGVMRHGILYPDLEIAPHESVALCGPSGAGKTTLLRLIAGLERPDQGEITLDGHPLDGALADHWRAALGWMPQVPHFLDASLEDNLRMGRGGDLAGALAASAAAPLVAALPRGLAQHLGENGSGVSGGEARRLTLARALHGGARIILADEPTADLDAQTAAQVGSGLVAAHRKGRG</sequence>
<dbReference type="GO" id="GO:0005524">
    <property type="term" value="F:ATP binding"/>
    <property type="evidence" value="ECO:0007669"/>
    <property type="project" value="UniProtKB-KW"/>
</dbReference>
<dbReference type="Gene3D" id="3.40.50.300">
    <property type="entry name" value="P-loop containing nucleotide triphosphate hydrolases"/>
    <property type="match status" value="1"/>
</dbReference>
<dbReference type="InterPro" id="IPR027417">
    <property type="entry name" value="P-loop_NTPase"/>
</dbReference>
<keyword evidence="4 10" id="KW-0067">ATP-binding</keyword>
<comment type="subcellular location">
    <subcellularLocation>
        <location evidence="1">Cell membrane</location>
        <topology evidence="1">Multi-pass membrane protein</topology>
    </subcellularLocation>
</comment>
<dbReference type="InterPro" id="IPR039421">
    <property type="entry name" value="Type_1_exporter"/>
</dbReference>
<dbReference type="PROSITE" id="PS50929">
    <property type="entry name" value="ABC_TM1F"/>
    <property type="match status" value="1"/>
</dbReference>
<dbReference type="InterPro" id="IPR011527">
    <property type="entry name" value="ABC1_TM_dom"/>
</dbReference>
<evidence type="ECO:0000313" key="10">
    <source>
        <dbReference type="EMBL" id="MDN3712375.1"/>
    </source>
</evidence>
<dbReference type="Pfam" id="PF00005">
    <property type="entry name" value="ABC_tran"/>
    <property type="match status" value="1"/>
</dbReference>
<accession>A0ABT8DA98</accession>
<keyword evidence="3" id="KW-0547">Nucleotide-binding</keyword>
<evidence type="ECO:0000259" key="8">
    <source>
        <dbReference type="PROSITE" id="PS50893"/>
    </source>
</evidence>
<dbReference type="Proteomes" id="UP001243846">
    <property type="component" value="Unassembled WGS sequence"/>
</dbReference>
<dbReference type="InterPro" id="IPR003593">
    <property type="entry name" value="AAA+_ATPase"/>
</dbReference>
<dbReference type="InterPro" id="IPR017871">
    <property type="entry name" value="ABC_transporter-like_CS"/>
</dbReference>
<comment type="caution">
    <text evidence="10">The sequence shown here is derived from an EMBL/GenBank/DDBJ whole genome shotgun (WGS) entry which is preliminary data.</text>
</comment>
<dbReference type="Pfam" id="PF00664">
    <property type="entry name" value="ABC_membrane"/>
    <property type="match status" value="1"/>
</dbReference>
<feature type="transmembrane region" description="Helical" evidence="7">
    <location>
        <begin position="21"/>
        <end position="44"/>
    </location>
</feature>
<keyword evidence="5 7" id="KW-1133">Transmembrane helix</keyword>
<dbReference type="InterPro" id="IPR003439">
    <property type="entry name" value="ABC_transporter-like_ATP-bd"/>
</dbReference>
<dbReference type="SMART" id="SM00382">
    <property type="entry name" value="AAA"/>
    <property type="match status" value="1"/>
</dbReference>
<feature type="transmembrane region" description="Helical" evidence="7">
    <location>
        <begin position="133"/>
        <end position="155"/>
    </location>
</feature>
<keyword evidence="2 7" id="KW-0812">Transmembrane</keyword>
<evidence type="ECO:0000313" key="11">
    <source>
        <dbReference type="Proteomes" id="UP001243846"/>
    </source>
</evidence>
<organism evidence="10 11">
    <name type="scientific">Paracoccus cavernae</name>
    <dbReference type="NCBI Taxonomy" id="1571207"/>
    <lineage>
        <taxon>Bacteria</taxon>
        <taxon>Pseudomonadati</taxon>
        <taxon>Pseudomonadota</taxon>
        <taxon>Alphaproteobacteria</taxon>
        <taxon>Rhodobacterales</taxon>
        <taxon>Paracoccaceae</taxon>
        <taxon>Paracoccus</taxon>
    </lineage>
</organism>
<gene>
    <name evidence="10" type="ORF">QWZ10_12530</name>
</gene>
<evidence type="ECO:0000256" key="2">
    <source>
        <dbReference type="ARBA" id="ARBA00022692"/>
    </source>
</evidence>
<evidence type="ECO:0000259" key="9">
    <source>
        <dbReference type="PROSITE" id="PS50929"/>
    </source>
</evidence>
<dbReference type="PANTHER" id="PTHR24221">
    <property type="entry name" value="ATP-BINDING CASSETTE SUB-FAMILY B"/>
    <property type="match status" value="1"/>
</dbReference>
<keyword evidence="11" id="KW-1185">Reference proteome</keyword>
<evidence type="ECO:0000256" key="4">
    <source>
        <dbReference type="ARBA" id="ARBA00022840"/>
    </source>
</evidence>
<feature type="domain" description="ABC transporter" evidence="8">
    <location>
        <begin position="329"/>
        <end position="513"/>
    </location>
</feature>
<dbReference type="Gene3D" id="1.20.1560.10">
    <property type="entry name" value="ABC transporter type 1, transmembrane domain"/>
    <property type="match status" value="1"/>
</dbReference>
<keyword evidence="6 7" id="KW-0472">Membrane</keyword>
<dbReference type="SUPFAM" id="SSF90123">
    <property type="entry name" value="ABC transporter transmembrane region"/>
    <property type="match status" value="1"/>
</dbReference>
<name>A0ABT8DA98_9RHOB</name>
<evidence type="ECO:0000256" key="6">
    <source>
        <dbReference type="ARBA" id="ARBA00023136"/>
    </source>
</evidence>
<dbReference type="SUPFAM" id="SSF52540">
    <property type="entry name" value="P-loop containing nucleoside triphosphate hydrolases"/>
    <property type="match status" value="1"/>
</dbReference>
<evidence type="ECO:0000256" key="1">
    <source>
        <dbReference type="ARBA" id="ARBA00004651"/>
    </source>
</evidence>